<dbReference type="Proteomes" id="UP000635278">
    <property type="component" value="Unassembled WGS sequence"/>
</dbReference>
<dbReference type="PIRSF" id="PIRSF006078">
    <property type="entry name" value="GlxK"/>
    <property type="match status" value="1"/>
</dbReference>
<dbReference type="PANTHER" id="PTHR21599:SF0">
    <property type="entry name" value="GLYCERATE KINASE"/>
    <property type="match status" value="1"/>
</dbReference>
<dbReference type="InterPro" id="IPR036129">
    <property type="entry name" value="Glycerate_kinase_sf"/>
</dbReference>
<keyword evidence="2 4" id="KW-0808">Transferase</keyword>
<organism evidence="5 6">
    <name type="scientific">Acetobacter musti</name>
    <dbReference type="NCBI Taxonomy" id="864732"/>
    <lineage>
        <taxon>Bacteria</taxon>
        <taxon>Pseudomonadati</taxon>
        <taxon>Pseudomonadota</taxon>
        <taxon>Alphaproteobacteria</taxon>
        <taxon>Acetobacterales</taxon>
        <taxon>Acetobacteraceae</taxon>
        <taxon>Acetobacter</taxon>
    </lineage>
</organism>
<dbReference type="InterPro" id="IPR018197">
    <property type="entry name" value="Glycerate_kinase_RE-like"/>
</dbReference>
<evidence type="ECO:0000313" key="6">
    <source>
        <dbReference type="Proteomes" id="UP000635278"/>
    </source>
</evidence>
<dbReference type="GO" id="GO:0016301">
    <property type="term" value="F:kinase activity"/>
    <property type="evidence" value="ECO:0007669"/>
    <property type="project" value="UniProtKB-KW"/>
</dbReference>
<keyword evidence="6" id="KW-1185">Reference proteome</keyword>
<comment type="similarity">
    <text evidence="1 4">Belongs to the glycerate kinase type-1 family.</text>
</comment>
<dbReference type="RefSeq" id="WP_173583075.1">
    <property type="nucleotide sequence ID" value="NZ_WOTB01000009.1"/>
</dbReference>
<evidence type="ECO:0000256" key="4">
    <source>
        <dbReference type="PIRNR" id="PIRNR006078"/>
    </source>
</evidence>
<comment type="caution">
    <text evidence="5">The sequence shown here is derived from an EMBL/GenBank/DDBJ whole genome shotgun (WGS) entry which is preliminary data.</text>
</comment>
<evidence type="ECO:0000256" key="1">
    <source>
        <dbReference type="ARBA" id="ARBA00006284"/>
    </source>
</evidence>
<keyword evidence="3 4" id="KW-0418">Kinase</keyword>
<dbReference type="InterPro" id="IPR004381">
    <property type="entry name" value="Glycerate_kinase"/>
</dbReference>
<name>A0ABX0JQC7_9PROT</name>
<evidence type="ECO:0000313" key="5">
    <source>
        <dbReference type="EMBL" id="NHN84681.1"/>
    </source>
</evidence>
<evidence type="ECO:0000256" key="3">
    <source>
        <dbReference type="ARBA" id="ARBA00022777"/>
    </source>
</evidence>
<dbReference type="InterPro" id="IPR018193">
    <property type="entry name" value="Glyc_kinase_flavodox-like_fold"/>
</dbReference>
<dbReference type="NCBIfam" id="TIGR00045">
    <property type="entry name" value="glycerate kinase"/>
    <property type="match status" value="1"/>
</dbReference>
<reference evidence="5 6" key="1">
    <citation type="journal article" date="2020" name="Int. J. Syst. Evol. Microbiol.">
        <title>Novel acetic acid bacteria from cider fermentations: Acetobacter conturbans sp. nov. and Acetobacter fallax sp. nov.</title>
        <authorList>
            <person name="Sombolestani A.S."/>
            <person name="Cleenwerck I."/>
            <person name="Cnockaert M."/>
            <person name="Borremans W."/>
            <person name="Wieme A.D."/>
            <person name="De Vuyst L."/>
            <person name="Vandamme P."/>
        </authorList>
    </citation>
    <scope>NUCLEOTIDE SEQUENCE [LARGE SCALE GENOMIC DNA]</scope>
    <source>
        <strain evidence="5 6">LMG 30640</strain>
    </source>
</reference>
<dbReference type="Gene3D" id="3.40.50.10350">
    <property type="entry name" value="Glycerate kinase, domain 1"/>
    <property type="match status" value="1"/>
</dbReference>
<evidence type="ECO:0000256" key="2">
    <source>
        <dbReference type="ARBA" id="ARBA00022679"/>
    </source>
</evidence>
<dbReference type="PANTHER" id="PTHR21599">
    <property type="entry name" value="GLYCERATE KINASE"/>
    <property type="match status" value="1"/>
</dbReference>
<gene>
    <name evidence="5" type="ORF">GOB93_08490</name>
</gene>
<dbReference type="EMBL" id="WOTB01000009">
    <property type="protein sequence ID" value="NHN84681.1"/>
    <property type="molecule type" value="Genomic_DNA"/>
</dbReference>
<sequence>MKIAIVCDSFKESLSALQVADEIGAGFSAVFPNADYIRLPAADGGEGTVEAIVTGTGGHVVNRTVTGPRNTPVEAFFGITGDGRTAIIEMAAASGLALVPEDQRDPLSATTRGVGELVLAALDAGCSHIIIGLGGSATNDGGAGFAQALGISLKDADGQELGPGGAPLARLATVDITNLDPRLADVTLEVACDVDNPLLGPEGASAIFGPQKGATPAHIDILDAALSRYAARISAVLDKDIATIPGAGAAGGLGAALLAFTDAKMRPGVDIVMEALDLASILADADLVITGEGRMDGQTIRGKTPVGVARVAKRLGKPVIAIAGSLGAGVDKVCEAGIDAVFGTVQRPGTLADILTESGESVRRTARNVAMTLKLGAMLGEQPL</sequence>
<accession>A0ABX0JQC7</accession>
<dbReference type="Gene3D" id="3.90.1510.10">
    <property type="entry name" value="Glycerate kinase, domain 2"/>
    <property type="match status" value="1"/>
</dbReference>
<proteinExistence type="inferred from homology"/>
<dbReference type="EC" id="2.7.1.-" evidence="5"/>
<dbReference type="Pfam" id="PF02595">
    <property type="entry name" value="Gly_kinase"/>
    <property type="match status" value="1"/>
</dbReference>
<protein>
    <submittedName>
        <fullName evidence="5">Glycerate kinase</fullName>
        <ecNumber evidence="5">2.7.1.-</ecNumber>
    </submittedName>
</protein>
<dbReference type="SUPFAM" id="SSF110738">
    <property type="entry name" value="Glycerate kinase I"/>
    <property type="match status" value="1"/>
</dbReference>